<evidence type="ECO:0000313" key="9">
    <source>
        <dbReference type="EMBL" id="KDQ51186.1"/>
    </source>
</evidence>
<evidence type="ECO:0000256" key="6">
    <source>
        <dbReference type="SAM" id="MobiDB-lite"/>
    </source>
</evidence>
<dbReference type="GO" id="GO:0016020">
    <property type="term" value="C:membrane"/>
    <property type="evidence" value="ECO:0007669"/>
    <property type="project" value="UniProtKB-SubCell"/>
</dbReference>
<dbReference type="OrthoDB" id="544685at2759"/>
<dbReference type="InterPro" id="IPR023408">
    <property type="entry name" value="MscS_beta-dom_sf"/>
</dbReference>
<evidence type="ECO:0000313" key="10">
    <source>
        <dbReference type="Proteomes" id="UP000027265"/>
    </source>
</evidence>
<organism evidence="9 10">
    <name type="scientific">Jaapia argillacea MUCL 33604</name>
    <dbReference type="NCBI Taxonomy" id="933084"/>
    <lineage>
        <taxon>Eukaryota</taxon>
        <taxon>Fungi</taxon>
        <taxon>Dikarya</taxon>
        <taxon>Basidiomycota</taxon>
        <taxon>Agaricomycotina</taxon>
        <taxon>Agaricomycetes</taxon>
        <taxon>Agaricomycetidae</taxon>
        <taxon>Jaapiales</taxon>
        <taxon>Jaapiaceae</taxon>
        <taxon>Jaapia</taxon>
    </lineage>
</organism>
<evidence type="ECO:0000256" key="4">
    <source>
        <dbReference type="ARBA" id="ARBA00022989"/>
    </source>
</evidence>
<keyword evidence="4 7" id="KW-1133">Transmembrane helix</keyword>
<keyword evidence="2 7" id="KW-0812">Transmembrane</keyword>
<feature type="compositionally biased region" description="Low complexity" evidence="6">
    <location>
        <begin position="798"/>
        <end position="807"/>
    </location>
</feature>
<feature type="transmembrane region" description="Helical" evidence="7">
    <location>
        <begin position="252"/>
        <end position="273"/>
    </location>
</feature>
<name>A0A067PL45_9AGAM</name>
<dbReference type="GO" id="GO:0005262">
    <property type="term" value="F:calcium channel activity"/>
    <property type="evidence" value="ECO:0007669"/>
    <property type="project" value="TreeGrafter"/>
</dbReference>
<dbReference type="Pfam" id="PF00924">
    <property type="entry name" value="MS_channel_2nd"/>
    <property type="match status" value="1"/>
</dbReference>
<feature type="region of interest" description="Disordered" evidence="6">
    <location>
        <begin position="758"/>
        <end position="817"/>
    </location>
</feature>
<keyword evidence="5 7" id="KW-0472">Membrane</keyword>
<accession>A0A067PL45</accession>
<sequence>MAGPTQLYDAVELQYQNRGQGASRNARGASSPHDVDIEAYPPQYQPRVTEDDEDDGYIEDGDDELKKGAYHSAPTHGRGSSWDLLSGGLKRFESKVDEFDTRNASQPFLSFAEGDMPKDKFSRMYNYLLNVSIVTRWLLFIIPVLAILWIPGILGLTSFPNAKVWGVPLMWWSSWLTCVWGGWWFAYAASRIVPSVARATIGLVAVGTRRYIDWLSILHRYVALFGWTLGIWIAFNPLILRHYTGSNAGYKTILNTMSKALCSFCLCAGLLVAEKLAIQVIAGKFHQRSYAERISEHKLAMKILTILYTRSSDIPTRSDTMRDGSNNKRGSMATSKVLLRKALKGVQAAATTTTTVLGNMASEMAGSRVLQPNSPEAKVETALSSPEKSRMLARRLFYSFVRKGQDHLVIDDLAKFFPTQEDAETAFAFFDKDGNGDVSRDEVDLACIECHRELLSIEHSMRDLDNAVGRLDDIFMTVYTIAAILLILVMLDMQLLTLVTAGGTLLLGLSWLIGGSLQEVLTSIIFLLVKHPFDVGDRVNMVDGNFTVKEIRLLSTIFLDSNGTTVQAPNMMLNQKFIQNYRRSPQMSEPYKFDVEYSTTFEQLENLRDKMLDFLSNQSRDFFPVFDVVVMDFPDQRKMTLKADIPYKSNLQHDALKATRHNKWMCALKAALEECEIYGIDGNPNKGPKVSRYTLVPWDNIESEDAQKKEKKERKEKEAEAEGRGIMPEEGWRLTGNNAAAADASEIIIFGDAQQLRASKTQRRTETGLRSRSTTQSSGPAVSSPLAINTGTMRGETEVMTPTTSTTKVRIFTREQR</sequence>
<dbReference type="InterPro" id="IPR002048">
    <property type="entry name" value="EF_hand_dom"/>
</dbReference>
<dbReference type="InterPro" id="IPR018247">
    <property type="entry name" value="EF_Hand_1_Ca_BS"/>
</dbReference>
<feature type="transmembrane region" description="Helical" evidence="7">
    <location>
        <begin position="218"/>
        <end position="240"/>
    </location>
</feature>
<reference evidence="10" key="1">
    <citation type="journal article" date="2014" name="Proc. Natl. Acad. Sci. U.S.A.">
        <title>Extensive sampling of basidiomycete genomes demonstrates inadequacy of the white-rot/brown-rot paradigm for wood decay fungi.</title>
        <authorList>
            <person name="Riley R."/>
            <person name="Salamov A.A."/>
            <person name="Brown D.W."/>
            <person name="Nagy L.G."/>
            <person name="Floudas D."/>
            <person name="Held B.W."/>
            <person name="Levasseur A."/>
            <person name="Lombard V."/>
            <person name="Morin E."/>
            <person name="Otillar R."/>
            <person name="Lindquist E.A."/>
            <person name="Sun H."/>
            <person name="LaButti K.M."/>
            <person name="Schmutz J."/>
            <person name="Jabbour D."/>
            <person name="Luo H."/>
            <person name="Baker S.E."/>
            <person name="Pisabarro A.G."/>
            <person name="Walton J.D."/>
            <person name="Blanchette R.A."/>
            <person name="Henrissat B."/>
            <person name="Martin F."/>
            <person name="Cullen D."/>
            <person name="Hibbett D.S."/>
            <person name="Grigoriev I.V."/>
        </authorList>
    </citation>
    <scope>NUCLEOTIDE SEQUENCE [LARGE SCALE GENOMIC DNA]</scope>
    <source>
        <strain evidence="10">MUCL 33604</strain>
    </source>
</reference>
<keyword evidence="10" id="KW-1185">Reference proteome</keyword>
<feature type="compositionally biased region" description="Polar residues" evidence="6">
    <location>
        <begin position="770"/>
        <end position="792"/>
    </location>
</feature>
<dbReference type="Proteomes" id="UP000027265">
    <property type="component" value="Unassembled WGS sequence"/>
</dbReference>
<evidence type="ECO:0000256" key="3">
    <source>
        <dbReference type="ARBA" id="ARBA00022837"/>
    </source>
</evidence>
<feature type="transmembrane region" description="Helical" evidence="7">
    <location>
        <begin position="127"/>
        <end position="150"/>
    </location>
</feature>
<feature type="transmembrane region" description="Helical" evidence="7">
    <location>
        <begin position="478"/>
        <end position="499"/>
    </location>
</feature>
<dbReference type="SUPFAM" id="SSF50182">
    <property type="entry name" value="Sm-like ribonucleoproteins"/>
    <property type="match status" value="1"/>
</dbReference>
<feature type="transmembrane region" description="Helical" evidence="7">
    <location>
        <begin position="170"/>
        <end position="189"/>
    </location>
</feature>
<feature type="region of interest" description="Disordered" evidence="6">
    <location>
        <begin position="704"/>
        <end position="723"/>
    </location>
</feature>
<dbReference type="InterPro" id="IPR010920">
    <property type="entry name" value="LSM_dom_sf"/>
</dbReference>
<feature type="region of interest" description="Disordered" evidence="6">
    <location>
        <begin position="16"/>
        <end position="78"/>
    </location>
</feature>
<dbReference type="FunCoup" id="A0A067PL45">
    <property type="interactions" value="3"/>
</dbReference>
<evidence type="ECO:0000256" key="2">
    <source>
        <dbReference type="ARBA" id="ARBA00022692"/>
    </source>
</evidence>
<dbReference type="Pfam" id="PF25886">
    <property type="entry name" value="Msy1"/>
    <property type="match status" value="1"/>
</dbReference>
<feature type="transmembrane region" description="Helical" evidence="7">
    <location>
        <begin position="505"/>
        <end position="529"/>
    </location>
</feature>
<gene>
    <name evidence="9" type="ORF">JAAARDRAFT_41454</name>
</gene>
<dbReference type="GO" id="GO:0005509">
    <property type="term" value="F:calcium ion binding"/>
    <property type="evidence" value="ECO:0007669"/>
    <property type="project" value="InterPro"/>
</dbReference>
<dbReference type="InterPro" id="IPR058650">
    <property type="entry name" value="Msy1/2-like"/>
</dbReference>
<proteinExistence type="predicted"/>
<feature type="compositionally biased region" description="Basic and acidic residues" evidence="6">
    <location>
        <begin position="705"/>
        <end position="723"/>
    </location>
</feature>
<dbReference type="InterPro" id="IPR006685">
    <property type="entry name" value="MscS_channel_2nd"/>
</dbReference>
<dbReference type="InParanoid" id="A0A067PL45"/>
<dbReference type="AlphaFoldDB" id="A0A067PL45"/>
<dbReference type="PANTHER" id="PTHR31323">
    <property type="entry name" value="MECHANOSENSITIVE ION CHANNEL PROTEIN MSY2"/>
    <property type="match status" value="1"/>
</dbReference>
<dbReference type="HOGENOM" id="CLU_010480_3_0_1"/>
<evidence type="ECO:0000256" key="1">
    <source>
        <dbReference type="ARBA" id="ARBA00004370"/>
    </source>
</evidence>
<comment type="subcellular location">
    <subcellularLocation>
        <location evidence="1">Membrane</location>
    </subcellularLocation>
</comment>
<dbReference type="PANTHER" id="PTHR31323:SF15">
    <property type="entry name" value="MECHANOSENSITIVE ION CHANNEL PROTEIN MSY1"/>
    <property type="match status" value="1"/>
</dbReference>
<dbReference type="Gene3D" id="1.10.238.10">
    <property type="entry name" value="EF-hand"/>
    <property type="match status" value="1"/>
</dbReference>
<dbReference type="InterPro" id="IPR011992">
    <property type="entry name" value="EF-hand-dom_pair"/>
</dbReference>
<keyword evidence="3" id="KW-0106">Calcium</keyword>
<dbReference type="SUPFAM" id="SSF47473">
    <property type="entry name" value="EF-hand"/>
    <property type="match status" value="1"/>
</dbReference>
<dbReference type="PROSITE" id="PS50222">
    <property type="entry name" value="EF_HAND_2"/>
    <property type="match status" value="1"/>
</dbReference>
<evidence type="ECO:0000256" key="7">
    <source>
        <dbReference type="SAM" id="Phobius"/>
    </source>
</evidence>
<evidence type="ECO:0000256" key="5">
    <source>
        <dbReference type="ARBA" id="ARBA00023136"/>
    </source>
</evidence>
<dbReference type="EMBL" id="KL197751">
    <property type="protein sequence ID" value="KDQ51186.1"/>
    <property type="molecule type" value="Genomic_DNA"/>
</dbReference>
<dbReference type="GO" id="GO:0006874">
    <property type="term" value="P:intracellular calcium ion homeostasis"/>
    <property type="evidence" value="ECO:0007669"/>
    <property type="project" value="TreeGrafter"/>
</dbReference>
<dbReference type="PROSITE" id="PS00018">
    <property type="entry name" value="EF_HAND_1"/>
    <property type="match status" value="1"/>
</dbReference>
<feature type="domain" description="EF-hand" evidence="8">
    <location>
        <begin position="418"/>
        <end position="453"/>
    </location>
</feature>
<dbReference type="Gene3D" id="2.30.30.60">
    <property type="match status" value="1"/>
</dbReference>
<protein>
    <recommendedName>
        <fullName evidence="8">EF-hand domain-containing protein</fullName>
    </recommendedName>
</protein>
<feature type="compositionally biased region" description="Acidic residues" evidence="6">
    <location>
        <begin position="50"/>
        <end position="63"/>
    </location>
</feature>
<evidence type="ECO:0000259" key="8">
    <source>
        <dbReference type="PROSITE" id="PS50222"/>
    </source>
</evidence>